<dbReference type="AlphaFoldDB" id="K1PEP1"/>
<dbReference type="HOGENOM" id="CLU_433661_0_0_1"/>
<sequence>MMVYCCLFTSNWVFSSNDLKVLCSNNQKIWERVMLQSWLMFAFSVTCVVLQIMSIIFGYRYFKKSADGYLGIFKGVVELFRSMFYTVSHNRYINEKKMPNYNNTYAMYSIISAISLAYGCYDTDSFSFTSSYEQTTSRSNICDGFGSKLYVQPGIIAAYLVMHILLDVLNLTFWIGLILMGLIPGYIPNGFLEIISRIPISFGSTDMESAVLGVIIMILKVVVEFLAIKILKGFGKTRVGIDDENINLHRGTNPQPSFKIEQNKVSNETTEENLSNQSINKNENIVPESEINVPSNISAEENLNNQQHEIDASEMRPLVRKRDKRFQNGVTKNAGDMRFIRNPWARCKNLSILIVSCTLMIRVLSIGYVIGTFLIRFQDPFLGYTGINLLNWCNLGVFPLGSFINALLFSLIPAFILKCCGADDRIAFGNLGCSLVSADACFDVFSNTINTYGSSFIAVLVVNCLAEIIMIVGISSLHGFYAVLFKSTSAKNMDSKEIHKLKNSAIGSGCLSLKEKWTRNKMSTCFGYTSVIFLMYCCLWKDTSGCSEYTYFTTVTPVLFIIASDKVYKRSFSTTKTSLPESKLSQNGSVGLFKEALLKTKRYPAVATVVVISIVLCSRNRRSIIERRATV</sequence>
<evidence type="ECO:0000313" key="1">
    <source>
        <dbReference type="EMBL" id="EKC22377.1"/>
    </source>
</evidence>
<reference evidence="1" key="1">
    <citation type="journal article" date="2012" name="Nature">
        <title>The oyster genome reveals stress adaptation and complexity of shell formation.</title>
        <authorList>
            <person name="Zhang G."/>
            <person name="Fang X."/>
            <person name="Guo X."/>
            <person name="Li L."/>
            <person name="Luo R."/>
            <person name="Xu F."/>
            <person name="Yang P."/>
            <person name="Zhang L."/>
            <person name="Wang X."/>
            <person name="Qi H."/>
            <person name="Xiong Z."/>
            <person name="Que H."/>
            <person name="Xie Y."/>
            <person name="Holland P.W."/>
            <person name="Paps J."/>
            <person name="Zhu Y."/>
            <person name="Wu F."/>
            <person name="Chen Y."/>
            <person name="Wang J."/>
            <person name="Peng C."/>
            <person name="Meng J."/>
            <person name="Yang L."/>
            <person name="Liu J."/>
            <person name="Wen B."/>
            <person name="Zhang N."/>
            <person name="Huang Z."/>
            <person name="Zhu Q."/>
            <person name="Feng Y."/>
            <person name="Mount A."/>
            <person name="Hedgecock D."/>
            <person name="Xu Z."/>
            <person name="Liu Y."/>
            <person name="Domazet-Loso T."/>
            <person name="Du Y."/>
            <person name="Sun X."/>
            <person name="Zhang S."/>
            <person name="Liu B."/>
            <person name="Cheng P."/>
            <person name="Jiang X."/>
            <person name="Li J."/>
            <person name="Fan D."/>
            <person name="Wang W."/>
            <person name="Fu W."/>
            <person name="Wang T."/>
            <person name="Wang B."/>
            <person name="Zhang J."/>
            <person name="Peng Z."/>
            <person name="Li Y."/>
            <person name="Li N."/>
            <person name="Wang J."/>
            <person name="Chen M."/>
            <person name="He Y."/>
            <person name="Tan F."/>
            <person name="Song X."/>
            <person name="Zheng Q."/>
            <person name="Huang R."/>
            <person name="Yang H."/>
            <person name="Du X."/>
            <person name="Chen L."/>
            <person name="Yang M."/>
            <person name="Gaffney P.M."/>
            <person name="Wang S."/>
            <person name="Luo L."/>
            <person name="She Z."/>
            <person name="Ming Y."/>
            <person name="Huang W."/>
            <person name="Zhang S."/>
            <person name="Huang B."/>
            <person name="Zhang Y."/>
            <person name="Qu T."/>
            <person name="Ni P."/>
            <person name="Miao G."/>
            <person name="Wang J."/>
            <person name="Wang Q."/>
            <person name="Steinberg C.E."/>
            <person name="Wang H."/>
            <person name="Li N."/>
            <person name="Qian L."/>
            <person name="Zhang G."/>
            <person name="Li Y."/>
            <person name="Yang H."/>
            <person name="Liu X."/>
            <person name="Wang J."/>
            <person name="Yin Y."/>
            <person name="Wang J."/>
        </authorList>
    </citation>
    <scope>NUCLEOTIDE SEQUENCE [LARGE SCALE GENOMIC DNA]</scope>
    <source>
        <strain evidence="1">05x7-T-G4-1.051#20</strain>
    </source>
</reference>
<gene>
    <name evidence="1" type="ORF">CGI_10002397</name>
</gene>
<dbReference type="InParanoid" id="K1PEP1"/>
<accession>K1PEP1</accession>
<dbReference type="EMBL" id="JH817547">
    <property type="protein sequence ID" value="EKC22377.1"/>
    <property type="molecule type" value="Genomic_DNA"/>
</dbReference>
<proteinExistence type="predicted"/>
<name>K1PEP1_MAGGI</name>
<protein>
    <submittedName>
        <fullName evidence="1">Uncharacterized protein</fullName>
    </submittedName>
</protein>
<organism evidence="1">
    <name type="scientific">Magallana gigas</name>
    <name type="common">Pacific oyster</name>
    <name type="synonym">Crassostrea gigas</name>
    <dbReference type="NCBI Taxonomy" id="29159"/>
    <lineage>
        <taxon>Eukaryota</taxon>
        <taxon>Metazoa</taxon>
        <taxon>Spiralia</taxon>
        <taxon>Lophotrochozoa</taxon>
        <taxon>Mollusca</taxon>
        <taxon>Bivalvia</taxon>
        <taxon>Autobranchia</taxon>
        <taxon>Pteriomorphia</taxon>
        <taxon>Ostreida</taxon>
        <taxon>Ostreoidea</taxon>
        <taxon>Ostreidae</taxon>
        <taxon>Magallana</taxon>
    </lineage>
</organism>